<dbReference type="PANTHER" id="PTHR43493:SF5">
    <property type="entry name" value="DNA GYRASE SUBUNIT A, CHLOROPLASTIC_MITOCHONDRIAL"/>
    <property type="match status" value="1"/>
</dbReference>
<dbReference type="EMBL" id="JAKMAI010000001">
    <property type="protein sequence ID" value="MCM0158212.1"/>
    <property type="molecule type" value="Genomic_DNA"/>
</dbReference>
<dbReference type="Pfam" id="PF03989">
    <property type="entry name" value="DNA_gyraseA_C"/>
    <property type="match status" value="2"/>
</dbReference>
<name>A0ABT0TW31_9GAMM</name>
<organism evidence="1 2">
    <name type="scientific">endosymbiont of Metamasius hemipterus</name>
    <dbReference type="NCBI Taxonomy" id="204627"/>
    <lineage>
        <taxon>Bacteria</taxon>
        <taxon>Pseudomonadati</taxon>
        <taxon>Pseudomonadota</taxon>
        <taxon>Gammaproteobacteria</taxon>
        <taxon>Candidatus Nardonella</taxon>
    </lineage>
</organism>
<evidence type="ECO:0000313" key="2">
    <source>
        <dbReference type="Proteomes" id="UP001203831"/>
    </source>
</evidence>
<evidence type="ECO:0000313" key="1">
    <source>
        <dbReference type="EMBL" id="MCM0158212.1"/>
    </source>
</evidence>
<dbReference type="SUPFAM" id="SSF101904">
    <property type="entry name" value="GyrA/ParC C-terminal domain-like"/>
    <property type="match status" value="1"/>
</dbReference>
<dbReference type="Gene3D" id="2.120.10.90">
    <property type="entry name" value="DNA gyrase/topoisomerase IV, subunit A, C-terminal"/>
    <property type="match status" value="1"/>
</dbReference>
<dbReference type="Proteomes" id="UP001203831">
    <property type="component" value="Unassembled WGS sequence"/>
</dbReference>
<dbReference type="InterPro" id="IPR050220">
    <property type="entry name" value="Type_II_DNA_Topoisomerases"/>
</dbReference>
<sequence length="114" mass="13357">MKYQNLSEYKIQKRGGRGKILINLKNNLDELKITCISNTYDDLLLFSNLGKVYILKTYEISKFNKYNLGKLINNIFSLLKNEYITYIISIKLNNLINKKTYLIICLNNGIIKKL</sequence>
<proteinExistence type="predicted"/>
<accession>A0ABT0TW31</accession>
<gene>
    <name evidence="1" type="ORF">L7J86_00015</name>
</gene>
<dbReference type="InterPro" id="IPR035516">
    <property type="entry name" value="Gyrase/topoIV_suA_C"/>
</dbReference>
<protein>
    <submittedName>
        <fullName evidence="1">Uncharacterized protein</fullName>
    </submittedName>
</protein>
<dbReference type="PANTHER" id="PTHR43493">
    <property type="entry name" value="DNA GYRASE/TOPOISOMERASE SUBUNIT A"/>
    <property type="match status" value="1"/>
</dbReference>
<keyword evidence="2" id="KW-1185">Reference proteome</keyword>
<comment type="caution">
    <text evidence="1">The sequence shown here is derived from an EMBL/GenBank/DDBJ whole genome shotgun (WGS) entry which is preliminary data.</text>
</comment>
<dbReference type="InterPro" id="IPR006691">
    <property type="entry name" value="GyrA/parC_rep"/>
</dbReference>
<reference evidence="1" key="1">
    <citation type="submission" date="2022-01" db="EMBL/GenBank/DDBJ databases">
        <title>Genome assemble of Metamasius hemipterus Nardonella endosymbiont.</title>
        <authorList>
            <person name="Palmieri L."/>
            <person name="Pavarini R."/>
            <person name="Sharma P."/>
        </authorList>
    </citation>
    <scope>NUCLEOTIDE SEQUENCE [LARGE SCALE GENOMIC DNA]</scope>
    <source>
        <strain evidence="1">NARMHE1</strain>
    </source>
</reference>